<dbReference type="PIRSF" id="PIRSF000077">
    <property type="entry name" value="Thioredoxin"/>
    <property type="match status" value="1"/>
</dbReference>
<evidence type="ECO:0000256" key="2">
    <source>
        <dbReference type="PIRNR" id="PIRNR000077"/>
    </source>
</evidence>
<protein>
    <recommendedName>
        <fullName evidence="2">Thioredoxin</fullName>
    </recommendedName>
</protein>
<evidence type="ECO:0000313" key="5">
    <source>
        <dbReference type="Proteomes" id="UP001165060"/>
    </source>
</evidence>
<sequence>MVQMVETKAEFDAIVAGDKLVVVDFTATWCGPCQMIGPKFAAMADEFPDVQFVKVDVDENDETAAACGIEAMPTFHYYKGGQKVDELVGADINALKAKVNALK</sequence>
<dbReference type="EMBL" id="BRYB01006712">
    <property type="protein sequence ID" value="GMI55603.1"/>
    <property type="molecule type" value="Genomic_DNA"/>
</dbReference>
<keyword evidence="5" id="KW-1185">Reference proteome</keyword>
<dbReference type="PRINTS" id="PR00421">
    <property type="entry name" value="THIOREDOXIN"/>
</dbReference>
<gene>
    <name evidence="4" type="ORF">TeGR_g11790</name>
</gene>
<feature type="domain" description="Thioredoxin" evidence="3">
    <location>
        <begin position="1"/>
        <end position="103"/>
    </location>
</feature>
<dbReference type="CDD" id="cd02947">
    <property type="entry name" value="TRX_family"/>
    <property type="match status" value="1"/>
</dbReference>
<dbReference type="Gene3D" id="3.40.30.10">
    <property type="entry name" value="Glutaredoxin"/>
    <property type="match status" value="1"/>
</dbReference>
<dbReference type="SUPFAM" id="SSF52833">
    <property type="entry name" value="Thioredoxin-like"/>
    <property type="match status" value="1"/>
</dbReference>
<comment type="caution">
    <text evidence="4">The sequence shown here is derived from an EMBL/GenBank/DDBJ whole genome shotgun (WGS) entry which is preliminary data.</text>
</comment>
<dbReference type="InterPro" id="IPR017937">
    <property type="entry name" value="Thioredoxin_CS"/>
</dbReference>
<dbReference type="Pfam" id="PF00085">
    <property type="entry name" value="Thioredoxin"/>
    <property type="match status" value="1"/>
</dbReference>
<organism evidence="4 5">
    <name type="scientific">Tetraparma gracilis</name>
    <dbReference type="NCBI Taxonomy" id="2962635"/>
    <lineage>
        <taxon>Eukaryota</taxon>
        <taxon>Sar</taxon>
        <taxon>Stramenopiles</taxon>
        <taxon>Ochrophyta</taxon>
        <taxon>Bolidophyceae</taxon>
        <taxon>Parmales</taxon>
        <taxon>Triparmaceae</taxon>
        <taxon>Tetraparma</taxon>
    </lineage>
</organism>
<accession>A0ABQ6NBY6</accession>
<reference evidence="4 5" key="1">
    <citation type="journal article" date="2023" name="Commun. Biol.">
        <title>Genome analysis of Parmales, the sister group of diatoms, reveals the evolutionary specialization of diatoms from phago-mixotrophs to photoautotrophs.</title>
        <authorList>
            <person name="Ban H."/>
            <person name="Sato S."/>
            <person name="Yoshikawa S."/>
            <person name="Yamada K."/>
            <person name="Nakamura Y."/>
            <person name="Ichinomiya M."/>
            <person name="Sato N."/>
            <person name="Blanc-Mathieu R."/>
            <person name="Endo H."/>
            <person name="Kuwata A."/>
            <person name="Ogata H."/>
        </authorList>
    </citation>
    <scope>NUCLEOTIDE SEQUENCE [LARGE SCALE GENOMIC DNA]</scope>
</reference>
<comment type="similarity">
    <text evidence="2">Belongs to the thioredoxin family.</text>
</comment>
<dbReference type="PROSITE" id="PS00194">
    <property type="entry name" value="THIOREDOXIN_1"/>
    <property type="match status" value="1"/>
</dbReference>
<evidence type="ECO:0000313" key="4">
    <source>
        <dbReference type="EMBL" id="GMI55603.1"/>
    </source>
</evidence>
<evidence type="ECO:0000259" key="3">
    <source>
        <dbReference type="PROSITE" id="PS51352"/>
    </source>
</evidence>
<dbReference type="InterPro" id="IPR005746">
    <property type="entry name" value="Thioredoxin"/>
</dbReference>
<dbReference type="Proteomes" id="UP001165060">
    <property type="component" value="Unassembled WGS sequence"/>
</dbReference>
<name>A0ABQ6NBY6_9STRA</name>
<evidence type="ECO:0000256" key="1">
    <source>
        <dbReference type="ARBA" id="ARBA00023157"/>
    </source>
</evidence>
<dbReference type="InterPro" id="IPR013766">
    <property type="entry name" value="Thioredoxin_domain"/>
</dbReference>
<dbReference type="PROSITE" id="PS51352">
    <property type="entry name" value="THIOREDOXIN_2"/>
    <property type="match status" value="1"/>
</dbReference>
<dbReference type="PANTHER" id="PTHR46115">
    <property type="entry name" value="THIOREDOXIN-LIKE PROTEIN 1"/>
    <property type="match status" value="1"/>
</dbReference>
<dbReference type="InterPro" id="IPR036249">
    <property type="entry name" value="Thioredoxin-like_sf"/>
</dbReference>
<proteinExistence type="inferred from homology"/>
<keyword evidence="1" id="KW-1015">Disulfide bond</keyword>